<evidence type="ECO:0000259" key="7">
    <source>
        <dbReference type="Pfam" id="PF12698"/>
    </source>
</evidence>
<reference evidence="8 9" key="1">
    <citation type="submission" date="2015-07" db="EMBL/GenBank/DDBJ databases">
        <title>Draft genome of Bellilinea caldifistulae DSM 17877.</title>
        <authorList>
            <person name="Hemp J."/>
            <person name="Ward L.M."/>
            <person name="Pace L.A."/>
            <person name="Fischer W.W."/>
        </authorList>
    </citation>
    <scope>NUCLEOTIDE SEQUENCE [LARGE SCALE GENOMIC DNA]</scope>
    <source>
        <strain evidence="8 9">GOMI-1</strain>
    </source>
</reference>
<feature type="transmembrane region" description="Helical" evidence="6">
    <location>
        <begin position="179"/>
        <end position="203"/>
    </location>
</feature>
<comment type="subcellular location">
    <subcellularLocation>
        <location evidence="1">Cell membrane</location>
        <topology evidence="1">Multi-pass membrane protein</topology>
    </subcellularLocation>
</comment>
<dbReference type="PANTHER" id="PTHR30294:SF29">
    <property type="entry name" value="MULTIDRUG ABC TRANSPORTER PERMEASE YBHS-RELATED"/>
    <property type="match status" value="1"/>
</dbReference>
<feature type="transmembrane region" description="Helical" evidence="6">
    <location>
        <begin position="20"/>
        <end position="42"/>
    </location>
</feature>
<feature type="transmembrane region" description="Helical" evidence="6">
    <location>
        <begin position="274"/>
        <end position="299"/>
    </location>
</feature>
<evidence type="ECO:0000313" key="8">
    <source>
        <dbReference type="EMBL" id="KPL77130.1"/>
    </source>
</evidence>
<dbReference type="OrthoDB" id="142621at2"/>
<dbReference type="GO" id="GO:0140359">
    <property type="term" value="F:ABC-type transporter activity"/>
    <property type="evidence" value="ECO:0007669"/>
    <property type="project" value="InterPro"/>
</dbReference>
<feature type="transmembrane region" description="Helical" evidence="6">
    <location>
        <begin position="334"/>
        <end position="354"/>
    </location>
</feature>
<evidence type="ECO:0000256" key="3">
    <source>
        <dbReference type="ARBA" id="ARBA00022692"/>
    </source>
</evidence>
<feature type="transmembrane region" description="Helical" evidence="6">
    <location>
        <begin position="360"/>
        <end position="381"/>
    </location>
</feature>
<dbReference type="Pfam" id="PF12698">
    <property type="entry name" value="ABC2_membrane_3"/>
    <property type="match status" value="1"/>
</dbReference>
<dbReference type="Proteomes" id="UP000050514">
    <property type="component" value="Unassembled WGS sequence"/>
</dbReference>
<dbReference type="EMBL" id="LGHJ01000010">
    <property type="protein sequence ID" value="KPL77130.1"/>
    <property type="molecule type" value="Genomic_DNA"/>
</dbReference>
<accession>A0A0N8GN52</accession>
<keyword evidence="9" id="KW-1185">Reference proteome</keyword>
<evidence type="ECO:0000256" key="4">
    <source>
        <dbReference type="ARBA" id="ARBA00022989"/>
    </source>
</evidence>
<gene>
    <name evidence="8" type="ORF">AC812_03910</name>
</gene>
<dbReference type="AlphaFoldDB" id="A0A0N8GN52"/>
<keyword evidence="2" id="KW-1003">Cell membrane</keyword>
<feature type="domain" description="ABC-2 type transporter transmembrane" evidence="7">
    <location>
        <begin position="19"/>
        <end position="378"/>
    </location>
</feature>
<keyword evidence="5 6" id="KW-0472">Membrane</keyword>
<feature type="transmembrane region" description="Helical" evidence="6">
    <location>
        <begin position="305"/>
        <end position="327"/>
    </location>
</feature>
<feature type="transmembrane region" description="Helical" evidence="6">
    <location>
        <begin position="232"/>
        <end position="254"/>
    </location>
</feature>
<dbReference type="PANTHER" id="PTHR30294">
    <property type="entry name" value="MEMBRANE COMPONENT OF ABC TRANSPORTER YHHJ-RELATED"/>
    <property type="match status" value="1"/>
</dbReference>
<dbReference type="GO" id="GO:0005886">
    <property type="term" value="C:plasma membrane"/>
    <property type="evidence" value="ECO:0007669"/>
    <property type="project" value="UniProtKB-SubCell"/>
</dbReference>
<dbReference type="RefSeq" id="WP_061914548.1">
    <property type="nucleotide sequence ID" value="NZ_DF967971.1"/>
</dbReference>
<proteinExistence type="predicted"/>
<name>A0A0N8GN52_9CHLR</name>
<evidence type="ECO:0000256" key="5">
    <source>
        <dbReference type="ARBA" id="ARBA00023136"/>
    </source>
</evidence>
<keyword evidence="3 6" id="KW-0812">Transmembrane</keyword>
<evidence type="ECO:0000313" key="9">
    <source>
        <dbReference type="Proteomes" id="UP000050514"/>
    </source>
</evidence>
<organism evidence="8 9">
    <name type="scientific">Bellilinea caldifistulae</name>
    <dbReference type="NCBI Taxonomy" id="360411"/>
    <lineage>
        <taxon>Bacteria</taxon>
        <taxon>Bacillati</taxon>
        <taxon>Chloroflexota</taxon>
        <taxon>Anaerolineae</taxon>
        <taxon>Anaerolineales</taxon>
        <taxon>Anaerolineaceae</taxon>
        <taxon>Bellilinea</taxon>
    </lineage>
</organism>
<dbReference type="STRING" id="360411.AC812_03910"/>
<dbReference type="InterPro" id="IPR013525">
    <property type="entry name" value="ABC2_TM"/>
</dbReference>
<dbReference type="InterPro" id="IPR051449">
    <property type="entry name" value="ABC-2_transporter_component"/>
</dbReference>
<sequence length="409" mass="45205">MNKTWLVLSHEVETIVRSRSFIITLIVVPLVGFIILFVVGILQRNNPSPDVTSLLIPERPSLKGFIDHSGIIQDVPEQLGDIVQAYPDQESGLQALREGEISVFYVISPDYLQTGKIEMYAQQINLLEDTGSAYPVDWLIEYNLLKDQPQLLDRVVQPLNLSVEFIAAEKPPSNQNEMLTFFVPYGITLFFYIFILGSASLLLSNITTEKQNRVMEILLTSVTPTQMMTGKIIGLGLVGLLQMVVWLVSALFLLQFSGRTFTALQGVEIPPTIVVWGVLYFILGYTIFAALMAGIGALVPNLREASQATFLVILPLIIPLMFISLLINRPDSTIALIMSLFPLTSPVAMMTRLAATPVPFWQLGLAALLQALTAILIVRLVSGMFRAQNLLSGQPFSLKVFLRALAGRA</sequence>
<evidence type="ECO:0000256" key="2">
    <source>
        <dbReference type="ARBA" id="ARBA00022475"/>
    </source>
</evidence>
<comment type="caution">
    <text evidence="8">The sequence shown here is derived from an EMBL/GenBank/DDBJ whole genome shotgun (WGS) entry which is preliminary data.</text>
</comment>
<keyword evidence="4 6" id="KW-1133">Transmembrane helix</keyword>
<evidence type="ECO:0000256" key="1">
    <source>
        <dbReference type="ARBA" id="ARBA00004651"/>
    </source>
</evidence>
<evidence type="ECO:0000256" key="6">
    <source>
        <dbReference type="SAM" id="Phobius"/>
    </source>
</evidence>
<protein>
    <recommendedName>
        <fullName evidence="7">ABC-2 type transporter transmembrane domain-containing protein</fullName>
    </recommendedName>
</protein>